<organism evidence="1 4">
    <name type="scientific">Synechococcus phage S-CBP42</name>
    <dbReference type="NCBI Taxonomy" id="461711"/>
    <lineage>
        <taxon>Viruses</taxon>
        <taxon>Duplodnaviria</taxon>
        <taxon>Heunggongvirae</taxon>
        <taxon>Uroviricota</taxon>
        <taxon>Caudoviricetes</taxon>
        <taxon>Autographivirales</taxon>
        <taxon>Aegirvirus</taxon>
        <taxon>Aegirvirus SCBP42</taxon>
    </lineage>
</organism>
<evidence type="ECO:0000313" key="3">
    <source>
        <dbReference type="Proteomes" id="UP000030042"/>
    </source>
</evidence>
<gene>
    <name evidence="2" type="ORF">S-CBP42_0043</name>
    <name evidence="1" type="ORF">SXGG_00042</name>
</gene>
<reference evidence="2 3" key="3">
    <citation type="journal article" date="2015" name="PLoS ONE">
        <title>Comparative Genomic and Phylogenomic Analyses Reveal a Conserved Core Genome Shared by Estuarine and Oceanic Cyanopodoviruses.</title>
        <authorList>
            <person name="Huang S."/>
            <person name="Zhang S."/>
            <person name="Jiao N."/>
            <person name="Chen F."/>
        </authorList>
    </citation>
    <scope>NUCLEOTIDE SEQUENCE [LARGE SCALE GENOMIC DNA]</scope>
</reference>
<dbReference type="OrthoDB" id="29218at10239"/>
<protein>
    <submittedName>
        <fullName evidence="1">Uncharacterized protein</fullName>
    </submittedName>
</protein>
<evidence type="ECO:0000313" key="1">
    <source>
        <dbReference type="EMBL" id="AET72539.1"/>
    </source>
</evidence>
<reference evidence="1 4" key="1">
    <citation type="submission" date="2010-12" db="EMBL/GenBank/DDBJ databases">
        <title>The Genome Sequence of Synechococcus phage S-CBP42.</title>
        <authorList>
            <consortium name="The Broad Institute Genome Sequencing Platform"/>
            <person name="Henn M.R."/>
            <person name="Chen F."/>
            <person name="Wang K."/>
            <person name="Levin J."/>
            <person name="Malboeuf C."/>
            <person name="Casali M."/>
            <person name="Russ C."/>
            <person name="Lennon N."/>
            <person name="Chapman S.B."/>
            <person name="Erlich R."/>
            <person name="Young S.K."/>
            <person name="Yandava C."/>
            <person name="Zeng Q."/>
            <person name="Alvarado L."/>
            <person name="Anderson S."/>
            <person name="Berlin A."/>
            <person name="Chen Z."/>
            <person name="Freedman E."/>
            <person name="Gellesch M."/>
            <person name="Goldberg J."/>
            <person name="Green L."/>
            <person name="Griggs A."/>
            <person name="Gujja S."/>
            <person name="Heilman E.R."/>
            <person name="Heiman D."/>
            <person name="Hollinger A."/>
            <person name="Howarth C."/>
            <person name="Larson L."/>
            <person name="Mehta T."/>
            <person name="Pearson M."/>
            <person name="Roberts A."/>
            <person name="Ryan E."/>
            <person name="Saif S."/>
            <person name="Shea T."/>
            <person name="Shenoy N."/>
            <person name="Sisk P."/>
            <person name="Stolte C."/>
            <person name="Sykes S."/>
            <person name="White J."/>
            <person name="Haas B."/>
            <person name="Nusbaum C."/>
            <person name="Birren B."/>
        </authorList>
    </citation>
    <scope>NUCLEOTIDE SEQUENCE [LARGE SCALE GENOMIC DNA]</scope>
</reference>
<sequence>MANLPHPPENETLVGRIQWYVAQGRYREAKALATLGDLLEECFSWDVEFESGAH</sequence>
<keyword evidence="3" id="KW-1185">Reference proteome</keyword>
<dbReference type="GeneID" id="26646400"/>
<evidence type="ECO:0000313" key="4">
    <source>
        <dbReference type="Proteomes" id="UP000297398"/>
    </source>
</evidence>
<dbReference type="EMBL" id="JF974300">
    <property type="protein sequence ID" value="AET72539.1"/>
    <property type="molecule type" value="Genomic_DNA"/>
</dbReference>
<dbReference type="KEGG" id="vg:26646400"/>
<accession>G8EYF9</accession>
<proteinExistence type="predicted"/>
<reference evidence="3" key="2">
    <citation type="submission" date="2012-12" db="EMBL/GenBank/DDBJ databases">
        <title>Genomics of marine cyanopodoviruses.</title>
        <authorList>
            <person name="Huang S."/>
            <person name="Chen F."/>
        </authorList>
    </citation>
    <scope>NUCLEOTIDE SEQUENCE [LARGE SCALE GENOMIC DNA]</scope>
</reference>
<dbReference type="RefSeq" id="YP_009220227.1">
    <property type="nucleotide sequence ID" value="NC_029031.1"/>
</dbReference>
<dbReference type="EMBL" id="KC310805">
    <property type="protein sequence ID" value="AGK86694.1"/>
    <property type="molecule type" value="Genomic_DNA"/>
</dbReference>
<evidence type="ECO:0000313" key="2">
    <source>
        <dbReference type="EMBL" id="AGK86694.1"/>
    </source>
</evidence>
<dbReference type="Proteomes" id="UP000297398">
    <property type="component" value="Segment"/>
</dbReference>
<dbReference type="Proteomes" id="UP000030042">
    <property type="component" value="Segment"/>
</dbReference>
<name>G8EYF9_9CAUD</name>